<dbReference type="Pfam" id="PF23282">
    <property type="entry name" value="WHD_ROQ1"/>
    <property type="match status" value="1"/>
</dbReference>
<dbReference type="PRINTS" id="PR00364">
    <property type="entry name" value="DISEASERSIST"/>
</dbReference>
<dbReference type="SUPFAM" id="SSF52540">
    <property type="entry name" value="P-loop containing nucleoside triphosphate hydrolases"/>
    <property type="match status" value="1"/>
</dbReference>
<dbReference type="Pfam" id="PF13456">
    <property type="entry name" value="RVT_3"/>
    <property type="match status" value="1"/>
</dbReference>
<dbReference type="InterPro" id="IPR056845">
    <property type="entry name" value="LRR_Zer-1"/>
</dbReference>
<evidence type="ECO:0000259" key="3">
    <source>
        <dbReference type="Pfam" id="PF23282"/>
    </source>
</evidence>
<sequence length="765" mass="87178">MKMMRFKSDSAQLIKIINSGSGPPELHGIVSNILACSAEFDFVCFVWIPRGKNTDADLLAEDALNASGSGNEADLINKVASDVLAVLGFTPSKDFDDFVGIEARIMEIKSKFVLQSEQVKVIGILGPAGIGKTTTARKNMLSQIFNQSDIEVRHLRGAQEMLSDKKVLVVFDEVDNWWQLEEMANQRGWVGPGSIIIITTEDRKLLKALGLGIDHIYQMQFPTNDECLQILCQYAFDQKYPDHGFESLAREVTWLAGDLPLGLRVMGSYLRGMSRDEWINALPWLRSTLDREIESTLRFSYDALRDNERTLFLHVACLFGVFYASIFKSYFANSSLEVNHGLEVLAQKSLITIDHKHGRVYMHRLMAQMGREIVKKQSTENPGKRQFLTDTKDISHVLDEDTATGNVLGIHLDTTWTGEEIQISKSAFQGMNNLQFLLLFSYTIHRPEGLDCLPDKLISLHWYSCPLRIWPSKFSGKFLIDLIMQNSKFEMLWEGIKPLPRLKRLDLSFSWNLKKLPDLSEATSLEQLRLYKCKSLLEITSSIGNATKLYRLDISGCEKIKDFPNVPDSIVELNMSETLIKEVPPLIENLFRLRKLIMFGCKQLKTISPNISKLENLEFLVLSNYAFCAFDDEDYYNNEYENDIEARIEWGPDFKRSWRLRYGIKTIPDCIRRLSALIKLDVKECRRQLVALPPLPNSLLSLDAQAVTNQEEDKEEGVRCKIDGEIWQALESSFVSIILAIFRPSRDIDGVVKQEWGVSGFDRGF</sequence>
<feature type="domain" description="Disease resistance protein Roq1-like winged-helix" evidence="3">
    <location>
        <begin position="306"/>
        <end position="378"/>
    </location>
</feature>
<feature type="domain" description="RNase H type-1" evidence="2">
    <location>
        <begin position="5"/>
        <end position="63"/>
    </location>
</feature>
<dbReference type="PANTHER" id="PTHR11017:SF230">
    <property type="entry name" value="ADP-RIBOSYL CYCLASE_CYCLIC ADP-RIBOSE HYDROLASE"/>
    <property type="match status" value="1"/>
</dbReference>
<dbReference type="InterPro" id="IPR058192">
    <property type="entry name" value="WHD_ROQ1-like"/>
</dbReference>
<dbReference type="GO" id="GO:0006952">
    <property type="term" value="P:defense response"/>
    <property type="evidence" value="ECO:0007669"/>
    <property type="project" value="InterPro"/>
</dbReference>
<dbReference type="GO" id="GO:0004523">
    <property type="term" value="F:RNA-DNA hybrid ribonuclease activity"/>
    <property type="evidence" value="ECO:0007669"/>
    <property type="project" value="InterPro"/>
</dbReference>
<evidence type="ECO:0008006" key="6">
    <source>
        <dbReference type="Google" id="ProtNLM"/>
    </source>
</evidence>
<name>A0A8S9LXY4_BRACR</name>
<evidence type="ECO:0000256" key="1">
    <source>
        <dbReference type="ARBA" id="ARBA00022737"/>
    </source>
</evidence>
<dbReference type="GO" id="GO:0043531">
    <property type="term" value="F:ADP binding"/>
    <property type="evidence" value="ECO:0007669"/>
    <property type="project" value="InterPro"/>
</dbReference>
<comment type="caution">
    <text evidence="5">The sequence shown here is derived from an EMBL/GenBank/DDBJ whole genome shotgun (WGS) entry which is preliminary data.</text>
</comment>
<dbReference type="SUPFAM" id="SSF52058">
    <property type="entry name" value="L domain-like"/>
    <property type="match status" value="1"/>
</dbReference>
<dbReference type="Gene3D" id="3.80.10.10">
    <property type="entry name" value="Ribonuclease Inhibitor"/>
    <property type="match status" value="2"/>
</dbReference>
<dbReference type="Pfam" id="PF25013">
    <property type="entry name" value="LRR_Zer-1"/>
    <property type="match status" value="1"/>
</dbReference>
<dbReference type="InterPro" id="IPR032675">
    <property type="entry name" value="LRR_dom_sf"/>
</dbReference>
<reference evidence="5" key="1">
    <citation type="submission" date="2019-12" db="EMBL/GenBank/DDBJ databases">
        <title>Genome sequencing and annotation of Brassica cretica.</title>
        <authorList>
            <person name="Studholme D.J."/>
            <person name="Sarris P.F."/>
        </authorList>
    </citation>
    <scope>NUCLEOTIDE SEQUENCE</scope>
    <source>
        <strain evidence="5">PFS-102/07</strain>
        <tissue evidence="5">Leaf</tissue>
    </source>
</reference>
<dbReference type="InterPro" id="IPR044974">
    <property type="entry name" value="Disease_R_plants"/>
</dbReference>
<proteinExistence type="predicted"/>
<evidence type="ECO:0000313" key="5">
    <source>
        <dbReference type="EMBL" id="KAF2609923.1"/>
    </source>
</evidence>
<dbReference type="InterPro" id="IPR002156">
    <property type="entry name" value="RNaseH_domain"/>
</dbReference>
<dbReference type="GO" id="GO:0003676">
    <property type="term" value="F:nucleic acid binding"/>
    <property type="evidence" value="ECO:0007669"/>
    <property type="project" value="InterPro"/>
</dbReference>
<keyword evidence="1" id="KW-0677">Repeat</keyword>
<organism evidence="5">
    <name type="scientific">Brassica cretica</name>
    <name type="common">Mustard</name>
    <dbReference type="NCBI Taxonomy" id="69181"/>
    <lineage>
        <taxon>Eukaryota</taxon>
        <taxon>Viridiplantae</taxon>
        <taxon>Streptophyta</taxon>
        <taxon>Embryophyta</taxon>
        <taxon>Tracheophyta</taxon>
        <taxon>Spermatophyta</taxon>
        <taxon>Magnoliopsida</taxon>
        <taxon>eudicotyledons</taxon>
        <taxon>Gunneridae</taxon>
        <taxon>Pentapetalae</taxon>
        <taxon>rosids</taxon>
        <taxon>malvids</taxon>
        <taxon>Brassicales</taxon>
        <taxon>Brassicaceae</taxon>
        <taxon>Brassiceae</taxon>
        <taxon>Brassica</taxon>
    </lineage>
</organism>
<protein>
    <recommendedName>
        <fullName evidence="6">AAA+ ATPase domain-containing protein</fullName>
    </recommendedName>
</protein>
<dbReference type="EMBL" id="QGKY02000089">
    <property type="protein sequence ID" value="KAF2609923.1"/>
    <property type="molecule type" value="Genomic_DNA"/>
</dbReference>
<dbReference type="Gene3D" id="3.40.50.300">
    <property type="entry name" value="P-loop containing nucleotide triphosphate hydrolases"/>
    <property type="match status" value="2"/>
</dbReference>
<dbReference type="PANTHER" id="PTHR11017">
    <property type="entry name" value="LEUCINE-RICH REPEAT-CONTAINING PROTEIN"/>
    <property type="match status" value="1"/>
</dbReference>
<evidence type="ECO:0000259" key="2">
    <source>
        <dbReference type="Pfam" id="PF13456"/>
    </source>
</evidence>
<dbReference type="InterPro" id="IPR036397">
    <property type="entry name" value="RNaseH_sf"/>
</dbReference>
<accession>A0A8S9LXY4</accession>
<evidence type="ECO:0000259" key="4">
    <source>
        <dbReference type="Pfam" id="PF25013"/>
    </source>
</evidence>
<dbReference type="InterPro" id="IPR042197">
    <property type="entry name" value="Apaf_helical"/>
</dbReference>
<dbReference type="InterPro" id="IPR027417">
    <property type="entry name" value="P-loop_NTPase"/>
</dbReference>
<dbReference type="AlphaFoldDB" id="A0A8S9LXY4"/>
<dbReference type="Gene3D" id="3.30.420.10">
    <property type="entry name" value="Ribonuclease H-like superfamily/Ribonuclease H"/>
    <property type="match status" value="1"/>
</dbReference>
<feature type="domain" description="Zer-1-like leucine-rich repeats region" evidence="4">
    <location>
        <begin position="496"/>
        <end position="560"/>
    </location>
</feature>
<dbReference type="FunFam" id="1.10.8.430:FF:000002">
    <property type="entry name" value="Disease resistance protein (TIR-NBS-LRR class)"/>
    <property type="match status" value="1"/>
</dbReference>
<dbReference type="SUPFAM" id="SSF46785">
    <property type="entry name" value="Winged helix' DNA-binding domain"/>
    <property type="match status" value="1"/>
</dbReference>
<dbReference type="Gene3D" id="1.10.8.430">
    <property type="entry name" value="Helical domain of apoptotic protease-activating factors"/>
    <property type="match status" value="1"/>
</dbReference>
<dbReference type="InterPro" id="IPR036390">
    <property type="entry name" value="WH_DNA-bd_sf"/>
</dbReference>
<gene>
    <name evidence="5" type="ORF">F2Q70_00009639</name>
</gene>